<evidence type="ECO:0000313" key="2">
    <source>
        <dbReference type="EMBL" id="ETE58414.1"/>
    </source>
</evidence>
<dbReference type="AlphaFoldDB" id="V8N809"/>
<proteinExistence type="predicted"/>
<dbReference type="GO" id="GO:0005886">
    <property type="term" value="C:plasma membrane"/>
    <property type="evidence" value="ECO:0007669"/>
    <property type="project" value="TreeGrafter"/>
</dbReference>
<feature type="domain" description="GPCR family 3 nine cysteines" evidence="1">
    <location>
        <begin position="3"/>
        <end position="42"/>
    </location>
</feature>
<feature type="non-terminal residue" evidence="2">
    <location>
        <position position="1"/>
    </location>
</feature>
<gene>
    <name evidence="2" type="ORF">L345_15864</name>
</gene>
<dbReference type="GO" id="GO:0004930">
    <property type="term" value="F:G protein-coupled receptor activity"/>
    <property type="evidence" value="ECO:0007669"/>
    <property type="project" value="InterPro"/>
</dbReference>
<dbReference type="InterPro" id="IPR011500">
    <property type="entry name" value="GPCR_3_9-Cys_dom"/>
</dbReference>
<dbReference type="InterPro" id="IPR000068">
    <property type="entry name" value="GPCR_3_Ca_sens_rcpt-rel"/>
</dbReference>
<dbReference type="EMBL" id="AZIM01006780">
    <property type="protein sequence ID" value="ETE58414.1"/>
    <property type="molecule type" value="Genomic_DNA"/>
</dbReference>
<organism evidence="2 3">
    <name type="scientific">Ophiophagus hannah</name>
    <name type="common">King cobra</name>
    <name type="synonym">Naja hannah</name>
    <dbReference type="NCBI Taxonomy" id="8665"/>
    <lineage>
        <taxon>Eukaryota</taxon>
        <taxon>Metazoa</taxon>
        <taxon>Chordata</taxon>
        <taxon>Craniata</taxon>
        <taxon>Vertebrata</taxon>
        <taxon>Euteleostomi</taxon>
        <taxon>Lepidosauria</taxon>
        <taxon>Squamata</taxon>
        <taxon>Bifurcata</taxon>
        <taxon>Unidentata</taxon>
        <taxon>Episquamata</taxon>
        <taxon>Toxicofera</taxon>
        <taxon>Serpentes</taxon>
        <taxon>Colubroidea</taxon>
        <taxon>Elapidae</taxon>
        <taxon>Elapinae</taxon>
        <taxon>Ophiophagus</taxon>
    </lineage>
</organism>
<reference evidence="2 3" key="1">
    <citation type="journal article" date="2013" name="Proc. Natl. Acad. Sci. U.S.A.">
        <title>The king cobra genome reveals dynamic gene evolution and adaptation in the snake venom system.</title>
        <authorList>
            <person name="Vonk F.J."/>
            <person name="Casewell N.R."/>
            <person name="Henkel C.V."/>
            <person name="Heimberg A.M."/>
            <person name="Jansen H.J."/>
            <person name="McCleary R.J."/>
            <person name="Kerkkamp H.M."/>
            <person name="Vos R.A."/>
            <person name="Guerreiro I."/>
            <person name="Calvete J.J."/>
            <person name="Wuster W."/>
            <person name="Woods A.E."/>
            <person name="Logan J.M."/>
            <person name="Harrison R.A."/>
            <person name="Castoe T.A."/>
            <person name="de Koning A.P."/>
            <person name="Pollock D.D."/>
            <person name="Yandell M."/>
            <person name="Calderon D."/>
            <person name="Renjifo C."/>
            <person name="Currier R.B."/>
            <person name="Salgado D."/>
            <person name="Pla D."/>
            <person name="Sanz L."/>
            <person name="Hyder A.S."/>
            <person name="Ribeiro J.M."/>
            <person name="Arntzen J.W."/>
            <person name="van den Thillart G.E."/>
            <person name="Boetzer M."/>
            <person name="Pirovano W."/>
            <person name="Dirks R.P."/>
            <person name="Spaink H.P."/>
            <person name="Duboule D."/>
            <person name="McGlinn E."/>
            <person name="Kini R.M."/>
            <person name="Richardson M.K."/>
        </authorList>
    </citation>
    <scope>NUCLEOTIDE SEQUENCE</scope>
    <source>
        <tissue evidence="2">Blood</tissue>
    </source>
</reference>
<keyword evidence="3" id="KW-1185">Reference proteome</keyword>
<dbReference type="PANTHER" id="PTHR24061">
    <property type="entry name" value="CALCIUM-SENSING RECEPTOR-RELATED"/>
    <property type="match status" value="1"/>
</dbReference>
<evidence type="ECO:0000313" key="3">
    <source>
        <dbReference type="Proteomes" id="UP000018936"/>
    </source>
</evidence>
<dbReference type="Proteomes" id="UP000018936">
    <property type="component" value="Unassembled WGS sequence"/>
</dbReference>
<evidence type="ECO:0000259" key="1">
    <source>
        <dbReference type="Pfam" id="PF07562"/>
    </source>
</evidence>
<dbReference type="PANTHER" id="PTHR24061:SF599">
    <property type="entry name" value="G-PROTEIN COUPLED RECEPTORS FAMILY 3 PROFILE DOMAIN-CONTAINING PROTEIN"/>
    <property type="match status" value="1"/>
</dbReference>
<name>V8N809_OPHHA</name>
<dbReference type="OrthoDB" id="5984008at2759"/>
<dbReference type="Gene3D" id="2.10.50.30">
    <property type="entry name" value="GPCR, family 3, nine cysteines domain"/>
    <property type="match status" value="1"/>
</dbReference>
<dbReference type="Pfam" id="PF07562">
    <property type="entry name" value="NCD3G"/>
    <property type="match status" value="1"/>
</dbReference>
<comment type="caution">
    <text evidence="2">The sequence shown here is derived from an EMBL/GenBank/DDBJ whole genome shotgun (WGS) entry which is preliminary data.</text>
</comment>
<feature type="non-terminal residue" evidence="2">
    <location>
        <position position="107"/>
    </location>
</feature>
<accession>V8N809</accession>
<dbReference type="InterPro" id="IPR038550">
    <property type="entry name" value="GPCR_3_9-Cys_sf"/>
</dbReference>
<protein>
    <recommendedName>
        <fullName evidence="1">GPCR family 3 nine cysteines domain-containing protein</fullName>
    </recommendedName>
</protein>
<sequence>IQPLSLCNDHCPLGHFKAKKEDRPFCCYDCFPCPAEKISNQEGVDTLGKDRKSLRQSDVICGTNDSDRNFVLYVKKDHVLCVMKIAIQVQKRPQSLCNDYCPSGSSK</sequence>